<organism evidence="7 8">
    <name type="scientific">Amycolatopsis camponoti</name>
    <dbReference type="NCBI Taxonomy" id="2606593"/>
    <lineage>
        <taxon>Bacteria</taxon>
        <taxon>Bacillati</taxon>
        <taxon>Actinomycetota</taxon>
        <taxon>Actinomycetes</taxon>
        <taxon>Pseudonocardiales</taxon>
        <taxon>Pseudonocardiaceae</taxon>
        <taxon>Amycolatopsis</taxon>
    </lineage>
</organism>
<gene>
    <name evidence="7" type="ORF">AA23TX_05148</name>
</gene>
<protein>
    <submittedName>
        <fullName evidence="7">Xanthine dehydrogenase iron-sulfur subunit (EC)</fullName>
        <ecNumber evidence="7">1.17.1.4</ecNumber>
    </submittedName>
</protein>
<keyword evidence="3 7" id="KW-0560">Oxidoreductase</keyword>
<dbReference type="Pfam" id="PF00111">
    <property type="entry name" value="Fer2"/>
    <property type="match status" value="1"/>
</dbReference>
<dbReference type="PROSITE" id="PS51085">
    <property type="entry name" value="2FE2S_FER_2"/>
    <property type="match status" value="1"/>
</dbReference>
<dbReference type="Gene3D" id="1.10.150.120">
    <property type="entry name" value="[2Fe-2S]-binding domain"/>
    <property type="match status" value="1"/>
</dbReference>
<evidence type="ECO:0000313" key="7">
    <source>
        <dbReference type="EMBL" id="VVJ20127.1"/>
    </source>
</evidence>
<dbReference type="InterPro" id="IPR051452">
    <property type="entry name" value="Diverse_Oxidoreductases"/>
</dbReference>
<name>A0A6I8LWD7_9PSEU</name>
<feature type="domain" description="2Fe-2S ferredoxin-type" evidence="6">
    <location>
        <begin position="1"/>
        <end position="78"/>
    </location>
</feature>
<dbReference type="FunFam" id="1.10.150.120:FF:000003">
    <property type="entry name" value="Carbon monoxide dehydrogenase, small subunit"/>
    <property type="match status" value="1"/>
</dbReference>
<proteinExistence type="predicted"/>
<dbReference type="Pfam" id="PF01799">
    <property type="entry name" value="Fer2_2"/>
    <property type="match status" value="1"/>
</dbReference>
<keyword evidence="4" id="KW-0408">Iron</keyword>
<dbReference type="InterPro" id="IPR012675">
    <property type="entry name" value="Beta-grasp_dom_sf"/>
</dbReference>
<dbReference type="PANTHER" id="PTHR44379:SF8">
    <property type="entry name" value="XANTHINE DEHYDROGENASE IRON-SULFUR-BINDING SUBUNIT XDHC-RELATED"/>
    <property type="match status" value="1"/>
</dbReference>
<reference evidence="7 8" key="1">
    <citation type="submission" date="2019-09" db="EMBL/GenBank/DDBJ databases">
        <authorList>
            <person name="Leyn A S."/>
        </authorList>
    </citation>
    <scope>NUCLEOTIDE SEQUENCE [LARGE SCALE GENOMIC DNA]</scope>
    <source>
        <strain evidence="7">AA231_1</strain>
    </source>
</reference>
<dbReference type="InterPro" id="IPR036884">
    <property type="entry name" value="2Fe-2S-bd_dom_sf"/>
</dbReference>
<dbReference type="EC" id="1.17.1.4" evidence="7"/>
<dbReference type="InterPro" id="IPR001041">
    <property type="entry name" value="2Fe-2S_ferredoxin-type"/>
</dbReference>
<keyword evidence="1" id="KW-0001">2Fe-2S</keyword>
<dbReference type="SUPFAM" id="SSF47741">
    <property type="entry name" value="CO dehydrogenase ISP C-domain like"/>
    <property type="match status" value="1"/>
</dbReference>
<dbReference type="EMBL" id="CABVGP010000002">
    <property type="protein sequence ID" value="VVJ20127.1"/>
    <property type="molecule type" value="Genomic_DNA"/>
</dbReference>
<dbReference type="GO" id="GO:0046872">
    <property type="term" value="F:metal ion binding"/>
    <property type="evidence" value="ECO:0007669"/>
    <property type="project" value="UniProtKB-KW"/>
</dbReference>
<dbReference type="InterPro" id="IPR036010">
    <property type="entry name" value="2Fe-2S_ferredoxin-like_sf"/>
</dbReference>
<evidence type="ECO:0000259" key="6">
    <source>
        <dbReference type="PROSITE" id="PS51085"/>
    </source>
</evidence>
<sequence length="160" mass="16892">MRLNVEINGEQRQADDVWEGESLLYVLRERLGLPGSKNACEQGECGSCTVYLDSVPVCACLVAAGQAEGRAVRTVEGLADGDTLDPVQQSFVDAGAVQCGFCTPGLVVAAHDLLNRVPDPSDEEIREALAGNLCRCTGYEKILDAVRAVAKGPLGKDTVA</sequence>
<evidence type="ECO:0000256" key="5">
    <source>
        <dbReference type="ARBA" id="ARBA00023014"/>
    </source>
</evidence>
<keyword evidence="2" id="KW-0479">Metal-binding</keyword>
<dbReference type="SUPFAM" id="SSF54292">
    <property type="entry name" value="2Fe-2S ferredoxin-like"/>
    <property type="match status" value="1"/>
</dbReference>
<evidence type="ECO:0000256" key="3">
    <source>
        <dbReference type="ARBA" id="ARBA00023002"/>
    </source>
</evidence>
<dbReference type="CDD" id="cd00207">
    <property type="entry name" value="fer2"/>
    <property type="match status" value="1"/>
</dbReference>
<accession>A0A6I8LWD7</accession>
<dbReference type="Proteomes" id="UP000399805">
    <property type="component" value="Unassembled WGS sequence"/>
</dbReference>
<evidence type="ECO:0000256" key="2">
    <source>
        <dbReference type="ARBA" id="ARBA00022723"/>
    </source>
</evidence>
<dbReference type="InterPro" id="IPR002888">
    <property type="entry name" value="2Fe-2S-bd"/>
</dbReference>
<keyword evidence="8" id="KW-1185">Reference proteome</keyword>
<dbReference type="RefSeq" id="WP_155545285.1">
    <property type="nucleotide sequence ID" value="NZ_CABVGP010000002.1"/>
</dbReference>
<dbReference type="InterPro" id="IPR006058">
    <property type="entry name" value="2Fe2S_fd_BS"/>
</dbReference>
<keyword evidence="5" id="KW-0411">Iron-sulfur</keyword>
<dbReference type="PROSITE" id="PS00197">
    <property type="entry name" value="2FE2S_FER_1"/>
    <property type="match status" value="1"/>
</dbReference>
<dbReference type="AlphaFoldDB" id="A0A6I8LWD7"/>
<evidence type="ECO:0000313" key="8">
    <source>
        <dbReference type="Proteomes" id="UP000399805"/>
    </source>
</evidence>
<evidence type="ECO:0000256" key="4">
    <source>
        <dbReference type="ARBA" id="ARBA00023004"/>
    </source>
</evidence>
<dbReference type="GO" id="GO:0004854">
    <property type="term" value="F:xanthine dehydrogenase activity"/>
    <property type="evidence" value="ECO:0007669"/>
    <property type="project" value="UniProtKB-EC"/>
</dbReference>
<dbReference type="Gene3D" id="3.10.20.30">
    <property type="match status" value="1"/>
</dbReference>
<evidence type="ECO:0000256" key="1">
    <source>
        <dbReference type="ARBA" id="ARBA00022714"/>
    </source>
</evidence>
<dbReference type="PANTHER" id="PTHR44379">
    <property type="entry name" value="OXIDOREDUCTASE WITH IRON-SULFUR SUBUNIT"/>
    <property type="match status" value="1"/>
</dbReference>
<dbReference type="GO" id="GO:0051537">
    <property type="term" value="F:2 iron, 2 sulfur cluster binding"/>
    <property type="evidence" value="ECO:0007669"/>
    <property type="project" value="UniProtKB-KW"/>
</dbReference>